<sequence length="215" mass="24790">MPVKKRANVKKSVTFSDDTTLSHHNTKKKNIDHDHPPVFVRKTIRTVPWHIIGLLYYYIYLSDDYDTMRLLYLLIPSQVLYLVFQFNSATIYGNKILKINYTLILISLSATILLTVPTLLMIIVFGAPLVEKLRESWLLALHACYLAYPAVYSLFNCDFKVGIWKIYFIFIVLGGWISCVVIPLDWDREWQAWPIPVIVGSYLGAFVGYSISAFT</sequence>
<dbReference type="EMBL" id="DS480384">
    <property type="protein sequence ID" value="EDO18874.1"/>
    <property type="molecule type" value="Genomic_DNA"/>
</dbReference>
<evidence type="ECO:0000256" key="3">
    <source>
        <dbReference type="ARBA" id="ARBA00007978"/>
    </source>
</evidence>
<evidence type="ECO:0000256" key="10">
    <source>
        <dbReference type="SAM" id="Phobius"/>
    </source>
</evidence>
<proteinExistence type="inferred from homology"/>
<protein>
    <recommendedName>
        <fullName evidence="4">Glycosylphosphatidylinositol anchor biosynthesis protein 11</fullName>
    </recommendedName>
</protein>
<evidence type="ECO:0000256" key="4">
    <source>
        <dbReference type="ARBA" id="ARBA00020927"/>
    </source>
</evidence>
<dbReference type="eggNOG" id="KOG3144">
    <property type="taxonomic scope" value="Eukaryota"/>
</dbReference>
<keyword evidence="12" id="KW-1185">Reference proteome</keyword>
<dbReference type="STRING" id="436907.A7TFR6"/>
<feature type="transmembrane region" description="Helical" evidence="10">
    <location>
        <begin position="71"/>
        <end position="92"/>
    </location>
</feature>
<dbReference type="Proteomes" id="UP000000267">
    <property type="component" value="Unassembled WGS sequence"/>
</dbReference>
<reference evidence="11 12" key="1">
    <citation type="journal article" date="2007" name="Proc. Natl. Acad. Sci. U.S.A.">
        <title>Independent sorting-out of thousands of duplicated gene pairs in two yeast species descended from a whole-genome duplication.</title>
        <authorList>
            <person name="Scannell D.R."/>
            <person name="Frank A.C."/>
            <person name="Conant G.C."/>
            <person name="Byrne K.P."/>
            <person name="Woolfit M."/>
            <person name="Wolfe K.H."/>
        </authorList>
    </citation>
    <scope>NUCLEOTIDE SEQUENCE [LARGE SCALE GENOMIC DNA]</scope>
    <source>
        <strain evidence="12">ATCC 22028 / DSM 70294 / BCRC 21397 / CBS 2163 / NBRC 10782 / NRRL Y-8283 / UCD 57-17</strain>
    </source>
</reference>
<dbReference type="UniPathway" id="UPA00196"/>
<dbReference type="GeneID" id="5547190"/>
<evidence type="ECO:0000256" key="9">
    <source>
        <dbReference type="ARBA" id="ARBA00023136"/>
    </source>
</evidence>
<accession>A7TFR6</accession>
<name>A7TFR6_VANPO</name>
<comment type="similarity">
    <text evidence="3">Belongs to the PIGF family.</text>
</comment>
<dbReference type="OMA" id="FNCDFKV"/>
<feature type="transmembrane region" description="Helical" evidence="10">
    <location>
        <begin position="104"/>
        <end position="130"/>
    </location>
</feature>
<dbReference type="KEGG" id="vpo:Kpol_1023p43"/>
<evidence type="ECO:0000313" key="11">
    <source>
        <dbReference type="EMBL" id="EDO18874.1"/>
    </source>
</evidence>
<evidence type="ECO:0000256" key="1">
    <source>
        <dbReference type="ARBA" id="ARBA00004477"/>
    </source>
</evidence>
<gene>
    <name evidence="11" type="ORF">Kpol_1023p43</name>
</gene>
<keyword evidence="5" id="KW-0337">GPI-anchor biosynthesis</keyword>
<evidence type="ECO:0000256" key="5">
    <source>
        <dbReference type="ARBA" id="ARBA00022502"/>
    </source>
</evidence>
<dbReference type="InParanoid" id="A7TFR6"/>
<feature type="transmembrane region" description="Helical" evidence="10">
    <location>
        <begin position="43"/>
        <end position="59"/>
    </location>
</feature>
<dbReference type="FunCoup" id="A7TFR6">
    <property type="interactions" value="167"/>
</dbReference>
<keyword evidence="8 10" id="KW-1133">Transmembrane helix</keyword>
<feature type="transmembrane region" description="Helical" evidence="10">
    <location>
        <begin position="192"/>
        <end position="214"/>
    </location>
</feature>
<dbReference type="GO" id="GO:0051377">
    <property type="term" value="F:mannose-ethanolamine phosphotransferase activity"/>
    <property type="evidence" value="ECO:0007669"/>
    <property type="project" value="EnsemblFungi"/>
</dbReference>
<dbReference type="GO" id="GO:0006506">
    <property type="term" value="P:GPI anchor biosynthetic process"/>
    <property type="evidence" value="ECO:0007669"/>
    <property type="project" value="UniProtKB-UniPathway"/>
</dbReference>
<dbReference type="RefSeq" id="XP_001646732.1">
    <property type="nucleotide sequence ID" value="XM_001646682.1"/>
</dbReference>
<feature type="transmembrane region" description="Helical" evidence="10">
    <location>
        <begin position="167"/>
        <end position="186"/>
    </location>
</feature>
<dbReference type="Pfam" id="PF06699">
    <property type="entry name" value="PIG-F"/>
    <property type="match status" value="1"/>
</dbReference>
<evidence type="ECO:0000256" key="8">
    <source>
        <dbReference type="ARBA" id="ARBA00022989"/>
    </source>
</evidence>
<comment type="pathway">
    <text evidence="2">Glycolipid biosynthesis; glycosylphosphatidylinositol-anchor biosynthesis.</text>
</comment>
<dbReference type="GO" id="GO:0005789">
    <property type="term" value="C:endoplasmic reticulum membrane"/>
    <property type="evidence" value="ECO:0007669"/>
    <property type="project" value="UniProtKB-SubCell"/>
</dbReference>
<keyword evidence="6 10" id="KW-0812">Transmembrane</keyword>
<organism evidence="12">
    <name type="scientific">Vanderwaltozyma polyspora (strain ATCC 22028 / DSM 70294 / BCRC 21397 / CBS 2163 / NBRC 10782 / NRRL Y-8283 / UCD 57-17)</name>
    <name type="common">Kluyveromyces polysporus</name>
    <dbReference type="NCBI Taxonomy" id="436907"/>
    <lineage>
        <taxon>Eukaryota</taxon>
        <taxon>Fungi</taxon>
        <taxon>Dikarya</taxon>
        <taxon>Ascomycota</taxon>
        <taxon>Saccharomycotina</taxon>
        <taxon>Saccharomycetes</taxon>
        <taxon>Saccharomycetales</taxon>
        <taxon>Saccharomycetaceae</taxon>
        <taxon>Vanderwaltozyma</taxon>
    </lineage>
</organism>
<dbReference type="OrthoDB" id="17366at2759"/>
<feature type="transmembrane region" description="Helical" evidence="10">
    <location>
        <begin position="136"/>
        <end position="155"/>
    </location>
</feature>
<dbReference type="PhylomeDB" id="A7TFR6"/>
<evidence type="ECO:0000256" key="2">
    <source>
        <dbReference type="ARBA" id="ARBA00004687"/>
    </source>
</evidence>
<evidence type="ECO:0000313" key="12">
    <source>
        <dbReference type="Proteomes" id="UP000000267"/>
    </source>
</evidence>
<evidence type="ECO:0000256" key="6">
    <source>
        <dbReference type="ARBA" id="ARBA00022692"/>
    </source>
</evidence>
<comment type="subcellular location">
    <subcellularLocation>
        <location evidence="1">Endoplasmic reticulum membrane</location>
        <topology evidence="1">Multi-pass membrane protein</topology>
    </subcellularLocation>
</comment>
<dbReference type="HOGENOM" id="CLU_111662_0_0_1"/>
<dbReference type="InterPro" id="IPR009580">
    <property type="entry name" value="GPI_biosynthesis_protein_Pig-F"/>
</dbReference>
<evidence type="ECO:0000256" key="7">
    <source>
        <dbReference type="ARBA" id="ARBA00022824"/>
    </source>
</evidence>
<keyword evidence="9 10" id="KW-0472">Membrane</keyword>
<keyword evidence="7" id="KW-0256">Endoplasmic reticulum</keyword>
<dbReference type="AlphaFoldDB" id="A7TFR6"/>